<feature type="compositionally biased region" description="Basic and acidic residues" evidence="8">
    <location>
        <begin position="514"/>
        <end position="538"/>
    </location>
</feature>
<sequence>MSLKWQRLCLSKVENIPPLLFKYSPTPTSYELYITDLTNVWSEHMNRQNILKRAEEIATTIDPSEDPEQFKLLLQKIEDALRNQPGSSTEVSWSSKTNSLELTITTELPSPFKPLKWSLYLSKEPQSSVTSQLFLPLVRAEADWESHQRTLIDQLHRKDWILGKLFDKIEAVGVDLSTIFPGTTGLRSGQKGTTLAQAAKYIKGVAPFDENAWFEEISKSSAGSGLAANILAEVSSPDNTARPGVLNPPPDKWWENFTTTGAAAASVWKDNCIQMGTQVSKRASADDTQSDTEIDDNEFEQQETPPGLRQFKNKRREMIPSRSKDKGADVNIPENSPSPKQKSPVKPSRGLGVIGGKTKTKTVQQPSPPSPHPTQTSHIDDDQTDSGTDSSPASSSPGKPLKKAPEKAPSKPRGLGVIGGRKKQKQATPTEPTSSPPVNPPKLEPNVDQPLPPLKHETKRAGKLGIIGGKAHKQTIDSTPSRKPEEDHDGRSSPPKNQTPRQSECPPSQLQPPQKEETEKERADRKREELKRQLDAKSKAPTKKKRKF</sequence>
<dbReference type="GO" id="GO:0045027">
    <property type="term" value="F:DNA end binding"/>
    <property type="evidence" value="ECO:0007669"/>
    <property type="project" value="TreeGrafter"/>
</dbReference>
<gene>
    <name evidence="11" type="ORF">BDV25DRAFT_170426</name>
</gene>
<name>A0A5N6TGW6_ASPAV</name>
<dbReference type="InterPro" id="IPR053829">
    <property type="entry name" value="XLF-like_CC"/>
</dbReference>
<keyword evidence="4" id="KW-0234">DNA repair</keyword>
<reference evidence="11 12" key="1">
    <citation type="submission" date="2019-04" db="EMBL/GenBank/DDBJ databases">
        <title>Friends and foes A comparative genomics study of 23 Aspergillus species from section Flavi.</title>
        <authorList>
            <consortium name="DOE Joint Genome Institute"/>
            <person name="Kjaerbolling I."/>
            <person name="Vesth T."/>
            <person name="Frisvad J.C."/>
            <person name="Nybo J.L."/>
            <person name="Theobald S."/>
            <person name="Kildgaard S."/>
            <person name="Isbrandt T."/>
            <person name="Kuo A."/>
            <person name="Sato A."/>
            <person name="Lyhne E.K."/>
            <person name="Kogle M.E."/>
            <person name="Wiebenga A."/>
            <person name="Kun R.S."/>
            <person name="Lubbers R.J."/>
            <person name="Makela M.R."/>
            <person name="Barry K."/>
            <person name="Chovatia M."/>
            <person name="Clum A."/>
            <person name="Daum C."/>
            <person name="Haridas S."/>
            <person name="He G."/>
            <person name="LaButti K."/>
            <person name="Lipzen A."/>
            <person name="Mondo S."/>
            <person name="Riley R."/>
            <person name="Salamov A."/>
            <person name="Simmons B.A."/>
            <person name="Magnuson J.K."/>
            <person name="Henrissat B."/>
            <person name="Mortensen U.H."/>
            <person name="Larsen T.O."/>
            <person name="Devries R.P."/>
            <person name="Grigoriev I.V."/>
            <person name="Machida M."/>
            <person name="Baker S.E."/>
            <person name="Andersen M.R."/>
        </authorList>
    </citation>
    <scope>NUCLEOTIDE SEQUENCE [LARGE SCALE GENOMIC DNA]</scope>
    <source>
        <strain evidence="11 12">IBT 18842</strain>
    </source>
</reference>
<feature type="compositionally biased region" description="Pro residues" evidence="8">
    <location>
        <begin position="434"/>
        <end position="443"/>
    </location>
</feature>
<feature type="domain" description="XLF-like N-terminal" evidence="9">
    <location>
        <begin position="5"/>
        <end position="123"/>
    </location>
</feature>
<comment type="similarity">
    <text evidence="6">Belongs to the XRCC4-XLF family. XLF subfamily.</text>
</comment>
<feature type="domain" description="XLF-like coiled-coil region" evidence="10">
    <location>
        <begin position="125"/>
        <end position="177"/>
    </location>
</feature>
<protein>
    <recommendedName>
        <fullName evidence="7">Non-homologous end-joining factor 1</fullName>
    </recommendedName>
</protein>
<accession>A0A5N6TGW6</accession>
<dbReference type="EMBL" id="ML742331">
    <property type="protein sequence ID" value="KAE8145583.1"/>
    <property type="molecule type" value="Genomic_DNA"/>
</dbReference>
<organism evidence="11 12">
    <name type="scientific">Aspergillus avenaceus</name>
    <dbReference type="NCBI Taxonomy" id="36643"/>
    <lineage>
        <taxon>Eukaryota</taxon>
        <taxon>Fungi</taxon>
        <taxon>Dikarya</taxon>
        <taxon>Ascomycota</taxon>
        <taxon>Pezizomycotina</taxon>
        <taxon>Eurotiomycetes</taxon>
        <taxon>Eurotiomycetidae</taxon>
        <taxon>Eurotiales</taxon>
        <taxon>Aspergillaceae</taxon>
        <taxon>Aspergillus</taxon>
        <taxon>Aspergillus subgen. Circumdati</taxon>
    </lineage>
</organism>
<comment type="subcellular location">
    <subcellularLocation>
        <location evidence="1">Nucleus</location>
    </subcellularLocation>
</comment>
<evidence type="ECO:0000259" key="10">
    <source>
        <dbReference type="Pfam" id="PF21928"/>
    </source>
</evidence>
<feature type="compositionally biased region" description="Low complexity" evidence="8">
    <location>
        <begin position="385"/>
        <end position="399"/>
    </location>
</feature>
<evidence type="ECO:0000256" key="1">
    <source>
        <dbReference type="ARBA" id="ARBA00004123"/>
    </source>
</evidence>
<keyword evidence="2" id="KW-0227">DNA damage</keyword>
<dbReference type="OrthoDB" id="2155935at2759"/>
<evidence type="ECO:0000256" key="8">
    <source>
        <dbReference type="SAM" id="MobiDB-lite"/>
    </source>
</evidence>
<evidence type="ECO:0000313" key="12">
    <source>
        <dbReference type="Proteomes" id="UP000325780"/>
    </source>
</evidence>
<dbReference type="InterPro" id="IPR052287">
    <property type="entry name" value="NHEJ_factor"/>
</dbReference>
<dbReference type="InterPro" id="IPR038051">
    <property type="entry name" value="XRCC4-like_N_sf"/>
</dbReference>
<dbReference type="InterPro" id="IPR015381">
    <property type="entry name" value="XLF-like_N"/>
</dbReference>
<dbReference type="GO" id="GO:0032807">
    <property type="term" value="C:DNA ligase IV complex"/>
    <property type="evidence" value="ECO:0007669"/>
    <property type="project" value="TreeGrafter"/>
</dbReference>
<dbReference type="PANTHER" id="PTHR32235">
    <property type="entry name" value="NON-HOMOLOGOUS END-JOINING FACTOR 1"/>
    <property type="match status" value="1"/>
</dbReference>
<dbReference type="CDD" id="cd22285">
    <property type="entry name" value="HD_XLF_N"/>
    <property type="match status" value="1"/>
</dbReference>
<dbReference type="Proteomes" id="UP000325780">
    <property type="component" value="Unassembled WGS sequence"/>
</dbReference>
<keyword evidence="3" id="KW-0238">DNA-binding</keyword>
<evidence type="ECO:0000313" key="11">
    <source>
        <dbReference type="EMBL" id="KAE8145583.1"/>
    </source>
</evidence>
<keyword evidence="12" id="KW-1185">Reference proteome</keyword>
<feature type="compositionally biased region" description="Basic and acidic residues" evidence="8">
    <location>
        <begin position="316"/>
        <end position="328"/>
    </location>
</feature>
<evidence type="ECO:0000256" key="3">
    <source>
        <dbReference type="ARBA" id="ARBA00023125"/>
    </source>
</evidence>
<dbReference type="AlphaFoldDB" id="A0A5N6TGW6"/>
<feature type="region of interest" description="Disordered" evidence="8">
    <location>
        <begin position="279"/>
        <end position="548"/>
    </location>
</feature>
<evidence type="ECO:0000256" key="2">
    <source>
        <dbReference type="ARBA" id="ARBA00022763"/>
    </source>
</evidence>
<dbReference type="PANTHER" id="PTHR32235:SF1">
    <property type="entry name" value="NON-HOMOLOGOUS END-JOINING FACTOR 1"/>
    <property type="match status" value="1"/>
</dbReference>
<evidence type="ECO:0000256" key="4">
    <source>
        <dbReference type="ARBA" id="ARBA00023204"/>
    </source>
</evidence>
<feature type="compositionally biased region" description="Acidic residues" evidence="8">
    <location>
        <begin position="288"/>
        <end position="301"/>
    </location>
</feature>
<dbReference type="Gene3D" id="2.170.210.10">
    <property type="entry name" value="DNA double-strand break repair and VJ recombination XRCC4, N-terminal"/>
    <property type="match status" value="1"/>
</dbReference>
<evidence type="ECO:0000259" key="9">
    <source>
        <dbReference type="Pfam" id="PF09302"/>
    </source>
</evidence>
<evidence type="ECO:0000256" key="5">
    <source>
        <dbReference type="ARBA" id="ARBA00023242"/>
    </source>
</evidence>
<evidence type="ECO:0000256" key="6">
    <source>
        <dbReference type="ARBA" id="ARBA00025747"/>
    </source>
</evidence>
<feature type="compositionally biased region" description="Low complexity" evidence="8">
    <location>
        <begin position="337"/>
        <end position="348"/>
    </location>
</feature>
<feature type="compositionally biased region" description="Polar residues" evidence="8">
    <location>
        <begin position="494"/>
        <end position="512"/>
    </location>
</feature>
<feature type="compositionally biased region" description="Basic and acidic residues" evidence="8">
    <location>
        <begin position="480"/>
        <end position="491"/>
    </location>
</feature>
<evidence type="ECO:0000256" key="7">
    <source>
        <dbReference type="ARBA" id="ARBA00044529"/>
    </source>
</evidence>
<dbReference type="GO" id="GO:0006303">
    <property type="term" value="P:double-strand break repair via nonhomologous end joining"/>
    <property type="evidence" value="ECO:0007669"/>
    <property type="project" value="UniProtKB-ARBA"/>
</dbReference>
<proteinExistence type="inferred from homology"/>
<keyword evidence="5" id="KW-0539">Nucleus</keyword>
<dbReference type="Pfam" id="PF21928">
    <property type="entry name" value="XLF_CC"/>
    <property type="match status" value="1"/>
</dbReference>
<dbReference type="Pfam" id="PF09302">
    <property type="entry name" value="XLF"/>
    <property type="match status" value="1"/>
</dbReference>